<name>A0A7S5QY23_9CAUD</name>
<organism evidence="1 2">
    <name type="scientific">Rhizobium phage RHph_Y68</name>
    <dbReference type="NCBI Taxonomy" id="2509787"/>
    <lineage>
        <taxon>Viruses</taxon>
        <taxon>Duplodnaviria</taxon>
        <taxon>Heunggongvirae</taxon>
        <taxon>Uroviricota</taxon>
        <taxon>Caudoviricetes</taxon>
        <taxon>Pootjesviridae</taxon>
        <taxon>Staniewskivirinae</taxon>
        <taxon>Trinifflemingvirus</taxon>
        <taxon>Trinifflemingvirus Y68</taxon>
    </lineage>
</organism>
<sequence length="60" mass="7621">MFDDYSRVYHKTHNGKKYEIERFPDGTWFLFVIEREDQPREYVLDFRTKRECIERMLQEK</sequence>
<keyword evidence="2" id="KW-1185">Reference proteome</keyword>
<gene>
    <name evidence="1" type="ORF">EVB55_117</name>
</gene>
<reference evidence="1" key="1">
    <citation type="submission" date="2020-01" db="EMBL/GenBank/DDBJ databases">
        <title>Patterns of diversity and host range of bacteriophage communities associated with bean-nodulatin bacteria.</title>
        <authorList>
            <person name="Vann Cauwenberghe J."/>
            <person name="Santamaria R.I."/>
            <person name="Bustos P."/>
            <person name="Juarez S."/>
            <person name="Gonzalez V."/>
        </authorList>
    </citation>
    <scope>NUCLEOTIDE SEQUENCE</scope>
</reference>
<dbReference type="EMBL" id="MN988486">
    <property type="protein sequence ID" value="QIG68052.1"/>
    <property type="molecule type" value="Genomic_DNA"/>
</dbReference>
<dbReference type="Proteomes" id="UP000605518">
    <property type="component" value="Segment"/>
</dbReference>
<evidence type="ECO:0000313" key="1">
    <source>
        <dbReference type="EMBL" id="QIG68052.1"/>
    </source>
</evidence>
<protein>
    <submittedName>
        <fullName evidence="1">Uncharacterized protein</fullName>
    </submittedName>
</protein>
<proteinExistence type="predicted"/>
<evidence type="ECO:0000313" key="2">
    <source>
        <dbReference type="Proteomes" id="UP000605518"/>
    </source>
</evidence>
<accession>A0A7S5QY23</accession>